<dbReference type="Gene3D" id="3.40.250.10">
    <property type="entry name" value="Rhodanese-like domain"/>
    <property type="match status" value="1"/>
</dbReference>
<dbReference type="EMBL" id="JAVMIP010000002">
    <property type="protein sequence ID" value="MDS3859862.1"/>
    <property type="molecule type" value="Genomic_DNA"/>
</dbReference>
<evidence type="ECO:0000313" key="2">
    <source>
        <dbReference type="EMBL" id="MDS3859862.1"/>
    </source>
</evidence>
<gene>
    <name evidence="2" type="ORF">RIF25_03475</name>
</gene>
<dbReference type="Pfam" id="PF00581">
    <property type="entry name" value="Rhodanese"/>
    <property type="match status" value="1"/>
</dbReference>
<feature type="domain" description="Rhodanese" evidence="1">
    <location>
        <begin position="22"/>
        <end position="114"/>
    </location>
</feature>
<accession>A0AAE4FRD3</accession>
<reference evidence="3" key="1">
    <citation type="submission" date="2023-07" db="EMBL/GenBank/DDBJ databases">
        <authorList>
            <person name="Luz R."/>
            <person name="Cordeiro R."/>
            <person name="Fonseca A."/>
            <person name="Goncalves V."/>
        </authorList>
    </citation>
    <scope>NUCLEOTIDE SEQUENCE [LARGE SCALE GENOMIC DNA]</scope>
    <source>
        <strain evidence="3">BACA0444</strain>
    </source>
</reference>
<dbReference type="RefSeq" id="WP_322877164.1">
    <property type="nucleotide sequence ID" value="NZ_JAVMIP010000002.1"/>
</dbReference>
<dbReference type="InterPro" id="IPR052204">
    <property type="entry name" value="PpiC/parvulin_rotamase"/>
</dbReference>
<sequence>MVYGRGLEAVTVQDLEQQLASGNPVVQLVDVREPAELEIVAIPGFINLPLSQFEQWQTQISEILDPAKETWALCHHGIRSAQFCHWLKQQGYSHVKNITGGIDAYVDEIQPTWPHY</sequence>
<dbReference type="PANTHER" id="PTHR43629:SF2">
    <property type="entry name" value="RHODANESE-LIKE_PPIC DOMAIN-CONTAINING PROTEIN 12, CHLOROPLASTIC"/>
    <property type="match status" value="1"/>
</dbReference>
<evidence type="ECO:0000313" key="3">
    <source>
        <dbReference type="Proteomes" id="UP001268256"/>
    </source>
</evidence>
<comment type="caution">
    <text evidence="2">The sequence shown here is derived from an EMBL/GenBank/DDBJ whole genome shotgun (WGS) entry which is preliminary data.</text>
</comment>
<organism evidence="2 3">
    <name type="scientific">Pseudocalidococcus azoricus BACA0444</name>
    <dbReference type="NCBI Taxonomy" id="2918990"/>
    <lineage>
        <taxon>Bacteria</taxon>
        <taxon>Bacillati</taxon>
        <taxon>Cyanobacteriota</taxon>
        <taxon>Cyanophyceae</taxon>
        <taxon>Acaryochloridales</taxon>
        <taxon>Thermosynechococcaceae</taxon>
        <taxon>Pseudocalidococcus</taxon>
        <taxon>Pseudocalidococcus azoricus</taxon>
    </lineage>
</organism>
<dbReference type="PANTHER" id="PTHR43629">
    <property type="entry name" value="PEPTIDYL-PROLYL CIS-TRANS ISOMERASE"/>
    <property type="match status" value="1"/>
</dbReference>
<keyword evidence="3" id="KW-1185">Reference proteome</keyword>
<dbReference type="AlphaFoldDB" id="A0AAE4FRD3"/>
<dbReference type="PROSITE" id="PS50206">
    <property type="entry name" value="RHODANESE_3"/>
    <property type="match status" value="1"/>
</dbReference>
<dbReference type="InterPro" id="IPR001763">
    <property type="entry name" value="Rhodanese-like_dom"/>
</dbReference>
<dbReference type="SUPFAM" id="SSF52821">
    <property type="entry name" value="Rhodanese/Cell cycle control phosphatase"/>
    <property type="match status" value="1"/>
</dbReference>
<dbReference type="InterPro" id="IPR036873">
    <property type="entry name" value="Rhodanese-like_dom_sf"/>
</dbReference>
<dbReference type="SMART" id="SM00450">
    <property type="entry name" value="RHOD"/>
    <property type="match status" value="1"/>
</dbReference>
<protein>
    <submittedName>
        <fullName evidence="2">Rhodanese-like domain-containing protein</fullName>
    </submittedName>
</protein>
<name>A0AAE4FRD3_9CYAN</name>
<dbReference type="Proteomes" id="UP001268256">
    <property type="component" value="Unassembled WGS sequence"/>
</dbReference>
<proteinExistence type="predicted"/>
<evidence type="ECO:0000259" key="1">
    <source>
        <dbReference type="PROSITE" id="PS50206"/>
    </source>
</evidence>